<reference evidence="4" key="1">
    <citation type="submission" date="2025-08" db="UniProtKB">
        <authorList>
            <consortium name="RefSeq"/>
        </authorList>
    </citation>
    <scope>IDENTIFICATION</scope>
</reference>
<dbReference type="FunCoup" id="A0A6P7YEL8">
    <property type="interactions" value="11"/>
</dbReference>
<dbReference type="InterPro" id="IPR053921">
    <property type="entry name" value="MKRN2OS-like_C"/>
</dbReference>
<protein>
    <submittedName>
        <fullName evidence="4">MKRN2 opposite strand protein</fullName>
    </submittedName>
</protein>
<dbReference type="Pfam" id="PF16044">
    <property type="entry name" value="DUF4796_C"/>
    <property type="match status" value="1"/>
</dbReference>
<gene>
    <name evidence="4" type="primary">MKRN2OS</name>
</gene>
<dbReference type="InParanoid" id="A0A6P7YEL8"/>
<feature type="domain" description="MKRN2 opposite strand protein-like C-terminal" evidence="1">
    <location>
        <begin position="46"/>
        <end position="200"/>
    </location>
</feature>
<dbReference type="GeneID" id="115473028"/>
<dbReference type="PANTHER" id="PTHR33963">
    <property type="entry name" value="MKRN2 OPPOSITE STRAND PROTEIN"/>
    <property type="match status" value="1"/>
</dbReference>
<dbReference type="Pfam" id="PF22795">
    <property type="entry name" value="DUF4796_N"/>
    <property type="match status" value="1"/>
</dbReference>
<dbReference type="OrthoDB" id="10065749at2759"/>
<keyword evidence="3" id="KW-1185">Reference proteome</keyword>
<feature type="domain" description="MKRN2 opposite strand protein-like N-terminal" evidence="2">
    <location>
        <begin position="8"/>
        <end position="35"/>
    </location>
</feature>
<dbReference type="PANTHER" id="PTHR33963:SF2">
    <property type="entry name" value="MKRN2 OPPOSITE STRAND PROTEIN"/>
    <property type="match status" value="1"/>
</dbReference>
<dbReference type="InterPro" id="IPR053922">
    <property type="entry name" value="MKRN2OS-like_N"/>
</dbReference>
<evidence type="ECO:0000313" key="3">
    <source>
        <dbReference type="Proteomes" id="UP000515156"/>
    </source>
</evidence>
<evidence type="ECO:0000259" key="1">
    <source>
        <dbReference type="Pfam" id="PF16044"/>
    </source>
</evidence>
<dbReference type="Proteomes" id="UP000515156">
    <property type="component" value="Chromosome 6"/>
</dbReference>
<evidence type="ECO:0000259" key="2">
    <source>
        <dbReference type="Pfam" id="PF22795"/>
    </source>
</evidence>
<sequence>MLSFDLGKGLVKFKHCGKEIFSYSLPQNCPICGQPAVSSSNLKDAPVTIPSPFVNGHKASCSFLVKPTEGTFLRDYDGNSDLHVGVTNTTGTVYHYNQTGIHRDDVGWEQCVCIPLIQPSTYGLINQWDRYLDERCASEAWLPCRYEEHCHNCYTFALAFVNYILAAQGRNQLSKSEFTERFVLPRTRRASKYISICKEVAANNFYVLDCSDLEEMKSQEANLVY</sequence>
<dbReference type="InterPro" id="IPR032016">
    <property type="entry name" value="MKRN2OS-like"/>
</dbReference>
<organism evidence="3 4">
    <name type="scientific">Microcaecilia unicolor</name>
    <dbReference type="NCBI Taxonomy" id="1415580"/>
    <lineage>
        <taxon>Eukaryota</taxon>
        <taxon>Metazoa</taxon>
        <taxon>Chordata</taxon>
        <taxon>Craniata</taxon>
        <taxon>Vertebrata</taxon>
        <taxon>Euteleostomi</taxon>
        <taxon>Amphibia</taxon>
        <taxon>Gymnophiona</taxon>
        <taxon>Siphonopidae</taxon>
        <taxon>Microcaecilia</taxon>
    </lineage>
</organism>
<evidence type="ECO:0000313" key="4">
    <source>
        <dbReference type="RefSeq" id="XP_030063488.1"/>
    </source>
</evidence>
<proteinExistence type="predicted"/>
<dbReference type="AlphaFoldDB" id="A0A6P7YEL8"/>
<dbReference type="RefSeq" id="XP_030063488.1">
    <property type="nucleotide sequence ID" value="XM_030207628.1"/>
</dbReference>
<accession>A0A6P7YEL8</accession>
<dbReference type="CTD" id="100129480"/>
<name>A0A6P7YEL8_9AMPH</name>
<dbReference type="KEGG" id="muo:115473028"/>